<evidence type="ECO:0000313" key="3">
    <source>
        <dbReference type="Proteomes" id="UP000245624"/>
    </source>
</evidence>
<keyword evidence="3" id="KW-1185">Reference proteome</keyword>
<protein>
    <submittedName>
        <fullName evidence="2">Uncharacterized protein</fullName>
    </submittedName>
</protein>
<evidence type="ECO:0000256" key="1">
    <source>
        <dbReference type="SAM" id="Phobius"/>
    </source>
</evidence>
<feature type="transmembrane region" description="Helical" evidence="1">
    <location>
        <begin position="105"/>
        <end position="125"/>
    </location>
</feature>
<dbReference type="EMBL" id="QGTD01000008">
    <property type="protein sequence ID" value="PWU68496.1"/>
    <property type="molecule type" value="Genomic_DNA"/>
</dbReference>
<dbReference type="OrthoDB" id="2380880at2"/>
<accession>A0A317KZ40</accession>
<reference evidence="2 3" key="1">
    <citation type="submission" date="2018-05" db="EMBL/GenBank/DDBJ databases">
        <title>Genomic analysis of Gracilibacillus dipsosauri DD1 reveals novel features of a salt-tolerant amylase.</title>
        <authorList>
            <person name="Deutch C.E."/>
            <person name="Yang S."/>
        </authorList>
    </citation>
    <scope>NUCLEOTIDE SEQUENCE [LARGE SCALE GENOMIC DNA]</scope>
    <source>
        <strain evidence="2 3">DD1</strain>
    </source>
</reference>
<dbReference type="Proteomes" id="UP000245624">
    <property type="component" value="Unassembled WGS sequence"/>
</dbReference>
<dbReference type="RefSeq" id="WP_109984163.1">
    <property type="nucleotide sequence ID" value="NZ_QGTD01000008.1"/>
</dbReference>
<keyword evidence="1" id="KW-1133">Transmembrane helix</keyword>
<name>A0A317KZ40_9BACI</name>
<keyword evidence="1" id="KW-0472">Membrane</keyword>
<sequence>MDEARKETVIKEINYWKTHQLLPEHYCDYLLALYTEGEGEKLANKQSTPYYLLIYFFNALLFLFPVLIFQLTDSLFLQIVGVLVVLGISGSFVRLTTRKTYLKETFSILIFFINFLYSTVIFLNIYIGIDWITIILIYLNGITWILFGKVKGKFFLQAAGVFVVIIASIFVGFEYF</sequence>
<feature type="transmembrane region" description="Helical" evidence="1">
    <location>
        <begin position="154"/>
        <end position="173"/>
    </location>
</feature>
<dbReference type="AlphaFoldDB" id="A0A317KZ40"/>
<evidence type="ECO:0000313" key="2">
    <source>
        <dbReference type="EMBL" id="PWU68496.1"/>
    </source>
</evidence>
<proteinExistence type="predicted"/>
<keyword evidence="1" id="KW-0812">Transmembrane</keyword>
<feature type="transmembrane region" description="Helical" evidence="1">
    <location>
        <begin position="75"/>
        <end position="93"/>
    </location>
</feature>
<gene>
    <name evidence="2" type="ORF">DLJ74_08605</name>
</gene>
<comment type="caution">
    <text evidence="2">The sequence shown here is derived from an EMBL/GenBank/DDBJ whole genome shotgun (WGS) entry which is preliminary data.</text>
</comment>
<feature type="transmembrane region" description="Helical" evidence="1">
    <location>
        <begin position="131"/>
        <end position="147"/>
    </location>
</feature>
<feature type="transmembrane region" description="Helical" evidence="1">
    <location>
        <begin position="50"/>
        <end position="69"/>
    </location>
</feature>
<organism evidence="2 3">
    <name type="scientific">Gracilibacillus dipsosauri</name>
    <dbReference type="NCBI Taxonomy" id="178340"/>
    <lineage>
        <taxon>Bacteria</taxon>
        <taxon>Bacillati</taxon>
        <taxon>Bacillota</taxon>
        <taxon>Bacilli</taxon>
        <taxon>Bacillales</taxon>
        <taxon>Bacillaceae</taxon>
        <taxon>Gracilibacillus</taxon>
    </lineage>
</organism>